<dbReference type="Proteomes" id="UP000001593">
    <property type="component" value="Unassembled WGS sequence"/>
</dbReference>
<evidence type="ECO:0000313" key="5">
    <source>
        <dbReference type="EMBL" id="EDO39515.1"/>
    </source>
</evidence>
<feature type="compositionally biased region" description="Polar residues" evidence="2">
    <location>
        <begin position="28"/>
        <end position="37"/>
    </location>
</feature>
<proteinExistence type="inferred from homology"/>
<gene>
    <name evidence="5" type="ORF">NEMVEDRAFT_v1g168185</name>
</gene>
<dbReference type="eggNOG" id="KOG2773">
    <property type="taxonomic scope" value="Eukaryota"/>
</dbReference>
<dbReference type="PhylomeDB" id="A7SA11"/>
<evidence type="ECO:0000256" key="1">
    <source>
        <dbReference type="ARBA" id="ARBA00008966"/>
    </source>
</evidence>
<evidence type="ECO:0000313" key="6">
    <source>
        <dbReference type="Proteomes" id="UP000001593"/>
    </source>
</evidence>
<feature type="domain" description="Apoptosis-antagonizing transcription factor C-terminal" evidence="3">
    <location>
        <begin position="432"/>
        <end position="515"/>
    </location>
</feature>
<evidence type="ECO:0008006" key="7">
    <source>
        <dbReference type="Google" id="ProtNLM"/>
    </source>
</evidence>
<sequence>MASLVEQIKLLANPEPKSFDPEEDDYSSTKAQLVTGHTDSDDNGDSTALSALRRGNAPLLEDEDPKYVGRRTSRAELARLRGDFQDVELSDGNDKSNGTRHNQKPQELTDDENDVDGNDDVSIDDPNVDDDRNASHDDGSNDDEVDDDDDSEEDMSDDDRSVKDIQKFSSSNMEDEIEKGNAVKSQLSLWDSFLEYRIKVQKALVLANKLPQHMDIQQFTACGDKHLSEAQQQSRKSISNILQKLLLLQEKLLEQNQETSNILLLPGNSQQSVGEDGDEEIPSDSEDEENGADTEKIPNSSTEKEGLKLSSKRKAELTAQEFGECISKRHKAFQGFQDSTISKWSEKTRLASGKVNNKGFSSFDRSALTQIRQILNDKDRLIKRTQLKRSSYRALGKATETLCETENQQLESTADAHLKDYDPQVFDDDDFYHQLLRELIERKTSSSTDDPIEMGRQWLELQKLRRKIKKKVDTKASKGRKIRYNVHSKLVSYMAPIERGTMSDSSRNELFSSLFGQKPSHPENEVESIK</sequence>
<feature type="region of interest" description="Disordered" evidence="2">
    <location>
        <begin position="502"/>
        <end position="530"/>
    </location>
</feature>
<feature type="compositionally biased region" description="Acidic residues" evidence="2">
    <location>
        <begin position="275"/>
        <end position="292"/>
    </location>
</feature>
<organism evidence="5 6">
    <name type="scientific">Nematostella vectensis</name>
    <name type="common">Starlet sea anemone</name>
    <dbReference type="NCBI Taxonomy" id="45351"/>
    <lineage>
        <taxon>Eukaryota</taxon>
        <taxon>Metazoa</taxon>
        <taxon>Cnidaria</taxon>
        <taxon>Anthozoa</taxon>
        <taxon>Hexacorallia</taxon>
        <taxon>Actiniaria</taxon>
        <taxon>Edwardsiidae</taxon>
        <taxon>Nematostella</taxon>
    </lineage>
</organism>
<dbReference type="PANTHER" id="PTHR15565">
    <property type="entry name" value="AATF PROTEIN APOPTOSIS ANTAGONIZING TRANSCRIPTION FACTOR"/>
    <property type="match status" value="1"/>
</dbReference>
<dbReference type="AlphaFoldDB" id="A7SA11"/>
<feature type="region of interest" description="Disordered" evidence="2">
    <location>
        <begin position="263"/>
        <end position="312"/>
    </location>
</feature>
<feature type="compositionally biased region" description="Basic and acidic residues" evidence="2">
    <location>
        <begin position="73"/>
        <end position="84"/>
    </location>
</feature>
<feature type="compositionally biased region" description="Basic and acidic residues" evidence="2">
    <location>
        <begin position="129"/>
        <end position="139"/>
    </location>
</feature>
<dbReference type="InParanoid" id="A7SA11"/>
<evidence type="ECO:0000259" key="4">
    <source>
        <dbReference type="Pfam" id="PF13339"/>
    </source>
</evidence>
<feature type="compositionally biased region" description="Acidic residues" evidence="2">
    <location>
        <begin position="140"/>
        <end position="157"/>
    </location>
</feature>
<protein>
    <recommendedName>
        <fullName evidence="7">Protein AATF</fullName>
    </recommendedName>
</protein>
<feature type="compositionally biased region" description="Basic and acidic residues" evidence="2">
    <location>
        <begin position="520"/>
        <end position="530"/>
    </location>
</feature>
<evidence type="ECO:0000256" key="2">
    <source>
        <dbReference type="SAM" id="MobiDB-lite"/>
    </source>
</evidence>
<dbReference type="OMA" id="INFMAPN"/>
<feature type="domain" description="AATF leucine zipper-containing" evidence="4">
    <location>
        <begin position="176"/>
        <end position="347"/>
    </location>
</feature>
<feature type="compositionally biased region" description="Polar residues" evidence="2">
    <location>
        <begin position="263"/>
        <end position="273"/>
    </location>
</feature>
<dbReference type="PANTHER" id="PTHR15565:SF0">
    <property type="entry name" value="PROTEIN AATF"/>
    <property type="match status" value="1"/>
</dbReference>
<dbReference type="Pfam" id="PF08164">
    <property type="entry name" value="TRAUB"/>
    <property type="match status" value="1"/>
</dbReference>
<dbReference type="InterPro" id="IPR012617">
    <property type="entry name" value="AATF_C"/>
</dbReference>
<dbReference type="InterPro" id="IPR039223">
    <property type="entry name" value="AATF/Bfr2"/>
</dbReference>
<dbReference type="HOGENOM" id="CLU_018299_1_1_1"/>
<keyword evidence="6" id="KW-1185">Reference proteome</keyword>
<reference evidence="5 6" key="1">
    <citation type="journal article" date="2007" name="Science">
        <title>Sea anemone genome reveals ancestral eumetazoan gene repertoire and genomic organization.</title>
        <authorList>
            <person name="Putnam N.H."/>
            <person name="Srivastava M."/>
            <person name="Hellsten U."/>
            <person name="Dirks B."/>
            <person name="Chapman J."/>
            <person name="Salamov A."/>
            <person name="Terry A."/>
            <person name="Shapiro H."/>
            <person name="Lindquist E."/>
            <person name="Kapitonov V.V."/>
            <person name="Jurka J."/>
            <person name="Genikhovich G."/>
            <person name="Grigoriev I.V."/>
            <person name="Lucas S.M."/>
            <person name="Steele R.E."/>
            <person name="Finnerty J.R."/>
            <person name="Technau U."/>
            <person name="Martindale M.Q."/>
            <person name="Rokhsar D.S."/>
        </authorList>
    </citation>
    <scope>NUCLEOTIDE SEQUENCE [LARGE SCALE GENOMIC DNA]</scope>
    <source>
        <strain evidence="6">CH2 X CH6</strain>
    </source>
</reference>
<dbReference type="FunCoup" id="A7SA11">
    <property type="interactions" value="412"/>
</dbReference>
<dbReference type="GO" id="GO:0005730">
    <property type="term" value="C:nucleolus"/>
    <property type="evidence" value="ECO:0000318"/>
    <property type="project" value="GO_Central"/>
</dbReference>
<comment type="similarity">
    <text evidence="1">Belongs to the AATF family.</text>
</comment>
<accession>A7SA11</accession>
<dbReference type="Pfam" id="PF13339">
    <property type="entry name" value="AATF-Che1"/>
    <property type="match status" value="1"/>
</dbReference>
<dbReference type="InterPro" id="IPR025160">
    <property type="entry name" value="AATF"/>
</dbReference>
<dbReference type="EMBL" id="DS469606">
    <property type="protein sequence ID" value="EDO39515.1"/>
    <property type="molecule type" value="Genomic_DNA"/>
</dbReference>
<feature type="compositionally biased region" description="Polar residues" evidence="2">
    <location>
        <begin position="502"/>
        <end position="515"/>
    </location>
</feature>
<evidence type="ECO:0000259" key="3">
    <source>
        <dbReference type="Pfam" id="PF08164"/>
    </source>
</evidence>
<name>A7SA11_NEMVE</name>
<feature type="compositionally biased region" description="Acidic residues" evidence="2">
    <location>
        <begin position="108"/>
        <end position="128"/>
    </location>
</feature>
<dbReference type="STRING" id="45351.A7SA11"/>
<feature type="region of interest" description="Disordered" evidence="2">
    <location>
        <begin position="1"/>
        <end position="163"/>
    </location>
</feature>